<protein>
    <submittedName>
        <fullName evidence="2">Uncharacterized protein</fullName>
    </submittedName>
</protein>
<reference evidence="2 3" key="1">
    <citation type="submission" date="2024-01" db="EMBL/GenBank/DDBJ databases">
        <title>The genome of the rayed Mediterranean limpet Patella caerulea (Linnaeus, 1758).</title>
        <authorList>
            <person name="Anh-Thu Weber A."/>
            <person name="Halstead-Nussloch G."/>
        </authorList>
    </citation>
    <scope>NUCLEOTIDE SEQUENCE [LARGE SCALE GENOMIC DNA]</scope>
    <source>
        <strain evidence="2">AATW-2023a</strain>
        <tissue evidence="2">Whole specimen</tissue>
    </source>
</reference>
<proteinExistence type="predicted"/>
<comment type="caution">
    <text evidence="2">The sequence shown here is derived from an EMBL/GenBank/DDBJ whole genome shotgun (WGS) entry which is preliminary data.</text>
</comment>
<keyword evidence="3" id="KW-1185">Reference proteome</keyword>
<gene>
    <name evidence="2" type="ORF">SNE40_007546</name>
</gene>
<evidence type="ECO:0000256" key="1">
    <source>
        <dbReference type="SAM" id="MobiDB-lite"/>
    </source>
</evidence>
<feature type="compositionally biased region" description="Basic residues" evidence="1">
    <location>
        <begin position="102"/>
        <end position="113"/>
    </location>
</feature>
<evidence type="ECO:0000313" key="2">
    <source>
        <dbReference type="EMBL" id="KAK6185278.1"/>
    </source>
</evidence>
<sequence length="113" mass="11857">MKVYQAMFVSLVAISVIGDVGHFFQTLSASPGSELSRNSFSLISGADAWVGLAARAIGRAVKSAAGHTKNKRPSNKGKHEKGDARRQRDQNRSDGQKGGKGGSKKRGGRSSSG</sequence>
<dbReference type="AlphaFoldDB" id="A0AAN8PV57"/>
<organism evidence="2 3">
    <name type="scientific">Patella caerulea</name>
    <name type="common">Rayed Mediterranean limpet</name>
    <dbReference type="NCBI Taxonomy" id="87958"/>
    <lineage>
        <taxon>Eukaryota</taxon>
        <taxon>Metazoa</taxon>
        <taxon>Spiralia</taxon>
        <taxon>Lophotrochozoa</taxon>
        <taxon>Mollusca</taxon>
        <taxon>Gastropoda</taxon>
        <taxon>Patellogastropoda</taxon>
        <taxon>Patelloidea</taxon>
        <taxon>Patellidae</taxon>
        <taxon>Patella</taxon>
    </lineage>
</organism>
<evidence type="ECO:0000313" key="3">
    <source>
        <dbReference type="Proteomes" id="UP001347796"/>
    </source>
</evidence>
<feature type="compositionally biased region" description="Basic and acidic residues" evidence="1">
    <location>
        <begin position="80"/>
        <end position="97"/>
    </location>
</feature>
<feature type="region of interest" description="Disordered" evidence="1">
    <location>
        <begin position="61"/>
        <end position="113"/>
    </location>
</feature>
<dbReference type="EMBL" id="JAZGQO010000006">
    <property type="protein sequence ID" value="KAK6185278.1"/>
    <property type="molecule type" value="Genomic_DNA"/>
</dbReference>
<dbReference type="Proteomes" id="UP001347796">
    <property type="component" value="Unassembled WGS sequence"/>
</dbReference>
<accession>A0AAN8PV57</accession>
<feature type="compositionally biased region" description="Basic residues" evidence="1">
    <location>
        <begin position="68"/>
        <end position="79"/>
    </location>
</feature>
<name>A0AAN8PV57_PATCE</name>